<evidence type="ECO:0000313" key="2">
    <source>
        <dbReference type="Proteomes" id="UP001057452"/>
    </source>
</evidence>
<dbReference type="EMBL" id="CM043798">
    <property type="protein sequence ID" value="KAI4814551.1"/>
    <property type="molecule type" value="Genomic_DNA"/>
</dbReference>
<evidence type="ECO:0000313" key="1">
    <source>
        <dbReference type="EMBL" id="KAI4814551.1"/>
    </source>
</evidence>
<organism evidence="1 2">
    <name type="scientific">Chaenocephalus aceratus</name>
    <name type="common">Blackfin icefish</name>
    <name type="synonym">Chaenichthys aceratus</name>
    <dbReference type="NCBI Taxonomy" id="36190"/>
    <lineage>
        <taxon>Eukaryota</taxon>
        <taxon>Metazoa</taxon>
        <taxon>Chordata</taxon>
        <taxon>Craniata</taxon>
        <taxon>Vertebrata</taxon>
        <taxon>Euteleostomi</taxon>
        <taxon>Actinopterygii</taxon>
        <taxon>Neopterygii</taxon>
        <taxon>Teleostei</taxon>
        <taxon>Neoteleostei</taxon>
        <taxon>Acanthomorphata</taxon>
        <taxon>Eupercaria</taxon>
        <taxon>Perciformes</taxon>
        <taxon>Notothenioidei</taxon>
        <taxon>Channichthyidae</taxon>
        <taxon>Chaenocephalus</taxon>
    </lineage>
</organism>
<dbReference type="Proteomes" id="UP001057452">
    <property type="component" value="Chromosome 14"/>
</dbReference>
<keyword evidence="2" id="KW-1185">Reference proteome</keyword>
<name>A0ACB9WLX4_CHAAC</name>
<proteinExistence type="predicted"/>
<gene>
    <name evidence="1" type="ORF">KUCAC02_003742</name>
</gene>
<protein>
    <submittedName>
        <fullName evidence="1">Uncharacterized protein</fullName>
    </submittedName>
</protein>
<sequence length="79" mass="8887">FSRRKRKKKGSKEESEDQSKLIVGGVAGLLIAAAVVGLVYWLYMKNSRQGSWKTGEKEVGTSEESKKLEENQPRFELQG</sequence>
<reference evidence="1" key="1">
    <citation type="submission" date="2022-05" db="EMBL/GenBank/DDBJ databases">
        <title>Chromosome-level genome of Chaenocephalus aceratus.</title>
        <authorList>
            <person name="Park H."/>
        </authorList>
    </citation>
    <scope>NUCLEOTIDE SEQUENCE</scope>
    <source>
        <strain evidence="1">KU_202001</strain>
    </source>
</reference>
<comment type="caution">
    <text evidence="1">The sequence shown here is derived from an EMBL/GenBank/DDBJ whole genome shotgun (WGS) entry which is preliminary data.</text>
</comment>
<accession>A0ACB9WLX4</accession>
<feature type="non-terminal residue" evidence="1">
    <location>
        <position position="1"/>
    </location>
</feature>